<proteinExistence type="predicted"/>
<evidence type="ECO:0000313" key="3">
    <source>
        <dbReference type="EMBL" id="CAI8043289.1"/>
    </source>
</evidence>
<dbReference type="InterPro" id="IPR005674">
    <property type="entry name" value="CocE/Ser_esterase"/>
</dbReference>
<dbReference type="InterPro" id="IPR000383">
    <property type="entry name" value="Xaa-Pro-like_dom"/>
</dbReference>
<keyword evidence="1" id="KW-0378">Hydrolase</keyword>
<dbReference type="NCBIfam" id="TIGR00976">
    <property type="entry name" value="CocE_NonD"/>
    <property type="match status" value="1"/>
</dbReference>
<dbReference type="InterPro" id="IPR050585">
    <property type="entry name" value="Xaa-Pro_dipeptidyl-ppase/CocE"/>
</dbReference>
<dbReference type="SMART" id="SM00939">
    <property type="entry name" value="PepX_C"/>
    <property type="match status" value="1"/>
</dbReference>
<dbReference type="SUPFAM" id="SSF49785">
    <property type="entry name" value="Galactose-binding domain-like"/>
    <property type="match status" value="1"/>
</dbReference>
<dbReference type="Pfam" id="PF08530">
    <property type="entry name" value="PepX_C"/>
    <property type="match status" value="1"/>
</dbReference>
<dbReference type="InterPro" id="IPR029058">
    <property type="entry name" value="AB_hydrolase_fold"/>
</dbReference>
<dbReference type="Pfam" id="PF02129">
    <property type="entry name" value="Peptidase_S15"/>
    <property type="match status" value="1"/>
</dbReference>
<feature type="domain" description="Xaa-Pro dipeptidyl-peptidase C-terminal" evidence="2">
    <location>
        <begin position="297"/>
        <end position="550"/>
    </location>
</feature>
<dbReference type="SUPFAM" id="SSF53474">
    <property type="entry name" value="alpha/beta-Hydrolases"/>
    <property type="match status" value="1"/>
</dbReference>
<dbReference type="PANTHER" id="PTHR43056">
    <property type="entry name" value="PEPTIDASE S9 PROLYL OLIGOPEPTIDASE"/>
    <property type="match status" value="1"/>
</dbReference>
<evidence type="ECO:0000256" key="1">
    <source>
        <dbReference type="ARBA" id="ARBA00022801"/>
    </source>
</evidence>
<dbReference type="EMBL" id="CASHTH010003315">
    <property type="protein sequence ID" value="CAI8043289.1"/>
    <property type="molecule type" value="Genomic_DNA"/>
</dbReference>
<evidence type="ECO:0000313" key="4">
    <source>
        <dbReference type="Proteomes" id="UP001174909"/>
    </source>
</evidence>
<dbReference type="InterPro" id="IPR008979">
    <property type="entry name" value="Galactose-bd-like_sf"/>
</dbReference>
<dbReference type="Gene3D" id="2.60.120.260">
    <property type="entry name" value="Galactose-binding domain-like"/>
    <property type="match status" value="1"/>
</dbReference>
<dbReference type="InterPro" id="IPR013736">
    <property type="entry name" value="Xaa-Pro_dipept_C"/>
</dbReference>
<organism evidence="3 4">
    <name type="scientific">Geodia barretti</name>
    <name type="common">Barrett's horny sponge</name>
    <dbReference type="NCBI Taxonomy" id="519541"/>
    <lineage>
        <taxon>Eukaryota</taxon>
        <taxon>Metazoa</taxon>
        <taxon>Porifera</taxon>
        <taxon>Demospongiae</taxon>
        <taxon>Heteroscleromorpha</taxon>
        <taxon>Tetractinellida</taxon>
        <taxon>Astrophorina</taxon>
        <taxon>Geodiidae</taxon>
        <taxon>Geodia</taxon>
    </lineage>
</organism>
<dbReference type="Gene3D" id="1.10.3020.10">
    <property type="entry name" value="alpha-amino acid ester hydrolase ( Helical cap domain)"/>
    <property type="match status" value="1"/>
</dbReference>
<protein>
    <submittedName>
        <fullName evidence="3">Cocaine esterase</fullName>
    </submittedName>
</protein>
<accession>A0AA35T8J2</accession>
<comment type="caution">
    <text evidence="3">The sequence shown here is derived from an EMBL/GenBank/DDBJ whole genome shotgun (WGS) entry which is preliminary data.</text>
</comment>
<dbReference type="Gene3D" id="3.40.50.1820">
    <property type="entry name" value="alpha/beta hydrolase"/>
    <property type="match status" value="1"/>
</dbReference>
<name>A0AA35T8J2_GEOBA</name>
<sequence length="556" mass="61156">MRDGVTLYADVYRPDVADPLPVLLQRTPYDKFQGVGGGLDVLRAASHGYAVVIQDTRGRYASEGEFYPFLDEPNDGYDTVAWCAEQPWSTGKVGMFGRSYVGATQWLCAITNPPALTCISPGITASDYYEGWTYQGGALAWGFALSWTMRQLTMANMGAISSRHDVPDGTREGLLAAFNELDCAFRHQPIVEMPHLKEPLAGYFYDWIRHSSSDEYWKRWRIEDHYPHITTPALHMGGWHDIFLLGTLRNFVGMRKQAENRLIVGPWHHGPFGETSGEFFFGLGAAGGAIDTDGVQLRWFDHWLKGEENGANSDAPVRIFVMGANEWRSEQEWPLARTQYTDYYLHSEGKANTASGDGGLSVDAPEDEAADVFLYDPRNPAPTRGGALCCGASFVPGGAYDQQDIEARSDVLCYTTPPLSSDLEVTGPLTVTLFAATSGADTDFTAKLVDVEPCGAARSLVDGIMRGRYRKGTDAAVPVTPGAVEEYTIDLVATSNVFKAGHRLRLEISSSNFPRFDRNFNTGGDPWSATECVPALQTIMHNGQYPSRVRLPVIPA</sequence>
<gene>
    <name evidence="3" type="ORF">GBAR_LOCUS24026</name>
</gene>
<evidence type="ECO:0000259" key="2">
    <source>
        <dbReference type="SMART" id="SM00939"/>
    </source>
</evidence>
<dbReference type="AlphaFoldDB" id="A0AA35T8J2"/>
<keyword evidence="4" id="KW-1185">Reference proteome</keyword>
<dbReference type="PANTHER" id="PTHR43056:SF10">
    <property type="entry name" value="COCE_NOND FAMILY, PUTATIVE (AFU_ORTHOLOGUE AFUA_7G00600)-RELATED"/>
    <property type="match status" value="1"/>
</dbReference>
<reference evidence="3" key="1">
    <citation type="submission" date="2023-03" db="EMBL/GenBank/DDBJ databases">
        <authorList>
            <person name="Steffen K."/>
            <person name="Cardenas P."/>
        </authorList>
    </citation>
    <scope>NUCLEOTIDE SEQUENCE</scope>
</reference>
<dbReference type="GO" id="GO:0008239">
    <property type="term" value="F:dipeptidyl-peptidase activity"/>
    <property type="evidence" value="ECO:0007669"/>
    <property type="project" value="InterPro"/>
</dbReference>
<dbReference type="Proteomes" id="UP001174909">
    <property type="component" value="Unassembled WGS sequence"/>
</dbReference>